<dbReference type="RefSeq" id="WP_182893992.1">
    <property type="nucleotide sequence ID" value="NZ_JACGZW010000010.1"/>
</dbReference>
<evidence type="ECO:0000259" key="4">
    <source>
        <dbReference type="SMART" id="SM00479"/>
    </source>
</evidence>
<dbReference type="InterPro" id="IPR036397">
    <property type="entry name" value="RNaseH_sf"/>
</dbReference>
<dbReference type="SMART" id="SM00479">
    <property type="entry name" value="EXOIII"/>
    <property type="match status" value="1"/>
</dbReference>
<keyword evidence="2" id="KW-0378">Hydrolase</keyword>
<evidence type="ECO:0000313" key="5">
    <source>
        <dbReference type="EMBL" id="MBB1157105.1"/>
    </source>
</evidence>
<evidence type="ECO:0000256" key="2">
    <source>
        <dbReference type="ARBA" id="ARBA00022801"/>
    </source>
</evidence>
<dbReference type="Proteomes" id="UP000526734">
    <property type="component" value="Unassembled WGS sequence"/>
</dbReference>
<dbReference type="InterPro" id="IPR001357">
    <property type="entry name" value="BRCT_dom"/>
</dbReference>
<dbReference type="GO" id="GO:0003676">
    <property type="term" value="F:nucleic acid binding"/>
    <property type="evidence" value="ECO:0007669"/>
    <property type="project" value="InterPro"/>
</dbReference>
<dbReference type="Gene3D" id="3.40.50.10190">
    <property type="entry name" value="BRCT domain"/>
    <property type="match status" value="1"/>
</dbReference>
<keyword evidence="1" id="KW-0540">Nuclease</keyword>
<dbReference type="GO" id="GO:0008408">
    <property type="term" value="F:3'-5' exonuclease activity"/>
    <property type="evidence" value="ECO:0007669"/>
    <property type="project" value="TreeGrafter"/>
</dbReference>
<gene>
    <name evidence="5" type="ORF">H4281_28505</name>
</gene>
<keyword evidence="3" id="KW-0269">Exonuclease</keyword>
<dbReference type="SUPFAM" id="SSF53098">
    <property type="entry name" value="Ribonuclease H-like"/>
    <property type="match status" value="1"/>
</dbReference>
<dbReference type="PANTHER" id="PTHR30231:SF4">
    <property type="entry name" value="PROTEIN NEN2"/>
    <property type="match status" value="1"/>
</dbReference>
<accession>A0A7W3W1M4</accession>
<proteinExistence type="predicted"/>
<keyword evidence="6" id="KW-1185">Reference proteome</keyword>
<dbReference type="PANTHER" id="PTHR30231">
    <property type="entry name" value="DNA POLYMERASE III SUBUNIT EPSILON"/>
    <property type="match status" value="1"/>
</dbReference>
<evidence type="ECO:0000313" key="6">
    <source>
        <dbReference type="Proteomes" id="UP000526734"/>
    </source>
</evidence>
<evidence type="ECO:0000256" key="3">
    <source>
        <dbReference type="ARBA" id="ARBA00022839"/>
    </source>
</evidence>
<dbReference type="InterPro" id="IPR012337">
    <property type="entry name" value="RNaseH-like_sf"/>
</dbReference>
<sequence>MKAVHGYAVIDTETTGILTGGWRHRIAEIAVVHVSPDGTITGEWSTLVNPERDLGPQNVHGIRAVDARRAPLFGELAGDLVARLRGRVPVAHNWSFDARHLRSEFERLGIETPFDASSGVCTMRAAGRIHLGSRRSLADCCAAAGVPERSWHSARDDALAAAELLAYFIRNAPEAVTLTEAQVGAAFWDWPRIPAGTATAVRRSEPGRAEPHFLARLVERMPRDEEPVADAYLAMLDAALLDRDISSTEGDLLVDLAHDLGLGRNELTALHLSYVRDLAREAWADEVVTDEERHDLLTVAKLLALDHAVVDQILDEERTAASPAAPSGGKLGGLALRPGDKVVLTGSMARGREEIVEQAASAGVRVTGSVSGQTRVVVAADPDSLSGKARKARELGVPVVSEDAFLAVLDRLADLSYGVLRRAADA</sequence>
<dbReference type="GO" id="GO:0005829">
    <property type="term" value="C:cytosol"/>
    <property type="evidence" value="ECO:0007669"/>
    <property type="project" value="TreeGrafter"/>
</dbReference>
<protein>
    <recommendedName>
        <fullName evidence="4">Exonuclease domain-containing protein</fullName>
    </recommendedName>
</protein>
<dbReference type="SUPFAM" id="SSF52113">
    <property type="entry name" value="BRCT domain"/>
    <property type="match status" value="1"/>
</dbReference>
<feature type="domain" description="Exonuclease" evidence="4">
    <location>
        <begin position="6"/>
        <end position="174"/>
    </location>
</feature>
<dbReference type="EMBL" id="JACGZW010000010">
    <property type="protein sequence ID" value="MBB1157105.1"/>
    <property type="molecule type" value="Genomic_DNA"/>
</dbReference>
<dbReference type="CDD" id="cd17748">
    <property type="entry name" value="BRCT_DNA_ligase_like"/>
    <property type="match status" value="1"/>
</dbReference>
<dbReference type="Pfam" id="PF00533">
    <property type="entry name" value="BRCT"/>
    <property type="match status" value="1"/>
</dbReference>
<dbReference type="FunFam" id="3.30.420.10:FF:000045">
    <property type="entry name" value="3'-5' exonuclease DinG"/>
    <property type="match status" value="1"/>
</dbReference>
<reference evidence="5 6" key="1">
    <citation type="submission" date="2020-08" db="EMBL/GenBank/DDBJ databases">
        <title>Amycolatopsis sp. nov. DR6-1 isolated from Dendrobium heterocarpum.</title>
        <authorList>
            <person name="Tedsree N."/>
            <person name="Kuncharoen N."/>
            <person name="Likhitwitayawuid K."/>
            <person name="Tanasupawat S."/>
        </authorList>
    </citation>
    <scope>NUCLEOTIDE SEQUENCE [LARGE SCALE GENOMIC DNA]</scope>
    <source>
        <strain evidence="5 6">DR6-1</strain>
    </source>
</reference>
<dbReference type="InterPro" id="IPR036420">
    <property type="entry name" value="BRCT_dom_sf"/>
</dbReference>
<evidence type="ECO:0000256" key="1">
    <source>
        <dbReference type="ARBA" id="ARBA00022722"/>
    </source>
</evidence>
<comment type="caution">
    <text evidence="5">The sequence shown here is derived from an EMBL/GenBank/DDBJ whole genome shotgun (WGS) entry which is preliminary data.</text>
</comment>
<dbReference type="CDD" id="cd06127">
    <property type="entry name" value="DEDDh"/>
    <property type="match status" value="1"/>
</dbReference>
<dbReference type="Pfam" id="PF00929">
    <property type="entry name" value="RNase_T"/>
    <property type="match status" value="1"/>
</dbReference>
<dbReference type="Gene3D" id="3.30.420.10">
    <property type="entry name" value="Ribonuclease H-like superfamily/Ribonuclease H"/>
    <property type="match status" value="1"/>
</dbReference>
<dbReference type="AlphaFoldDB" id="A0A7W3W1M4"/>
<name>A0A7W3W1M4_9PSEU</name>
<organism evidence="5 6">
    <name type="scientific">Amycolatopsis dendrobii</name>
    <dbReference type="NCBI Taxonomy" id="2760662"/>
    <lineage>
        <taxon>Bacteria</taxon>
        <taxon>Bacillati</taxon>
        <taxon>Actinomycetota</taxon>
        <taxon>Actinomycetes</taxon>
        <taxon>Pseudonocardiales</taxon>
        <taxon>Pseudonocardiaceae</taxon>
        <taxon>Amycolatopsis</taxon>
    </lineage>
</organism>
<dbReference type="InterPro" id="IPR013520">
    <property type="entry name" value="Ribonucl_H"/>
</dbReference>